<feature type="transmembrane region" description="Helical" evidence="6">
    <location>
        <begin position="314"/>
        <end position="335"/>
    </location>
</feature>
<dbReference type="RefSeq" id="WP_335418749.1">
    <property type="nucleotide sequence ID" value="NZ_JBALHR010000001.1"/>
</dbReference>
<dbReference type="InterPro" id="IPR020846">
    <property type="entry name" value="MFS_dom"/>
</dbReference>
<feature type="transmembrane region" description="Helical" evidence="6">
    <location>
        <begin position="253"/>
        <end position="273"/>
    </location>
</feature>
<evidence type="ECO:0000256" key="2">
    <source>
        <dbReference type="ARBA" id="ARBA00022448"/>
    </source>
</evidence>
<dbReference type="PROSITE" id="PS00216">
    <property type="entry name" value="SUGAR_TRANSPORT_1"/>
    <property type="match status" value="1"/>
</dbReference>
<evidence type="ECO:0000313" key="9">
    <source>
        <dbReference type="Proteomes" id="UP001431963"/>
    </source>
</evidence>
<dbReference type="PROSITE" id="PS50850">
    <property type="entry name" value="MFS"/>
    <property type="match status" value="1"/>
</dbReference>
<feature type="transmembrane region" description="Helical" evidence="6">
    <location>
        <begin position="161"/>
        <end position="182"/>
    </location>
</feature>
<dbReference type="SUPFAM" id="SSF103473">
    <property type="entry name" value="MFS general substrate transporter"/>
    <property type="match status" value="1"/>
</dbReference>
<keyword evidence="5 6" id="KW-0472">Membrane</keyword>
<keyword evidence="3 6" id="KW-0812">Transmembrane</keyword>
<keyword evidence="4 6" id="KW-1133">Transmembrane helix</keyword>
<gene>
    <name evidence="8" type="ORF">V6590_02010</name>
</gene>
<evidence type="ECO:0000313" key="8">
    <source>
        <dbReference type="EMBL" id="MEH7826914.1"/>
    </source>
</evidence>
<dbReference type="InterPro" id="IPR036259">
    <property type="entry name" value="MFS_trans_sf"/>
</dbReference>
<comment type="caution">
    <text evidence="8">The sequence shown here is derived from an EMBL/GenBank/DDBJ whole genome shotgun (WGS) entry which is preliminary data.</text>
</comment>
<protein>
    <submittedName>
        <fullName evidence="8">Multidrug effflux MFS transporter</fullName>
    </submittedName>
</protein>
<feature type="transmembrane region" description="Helical" evidence="6">
    <location>
        <begin position="136"/>
        <end position="155"/>
    </location>
</feature>
<dbReference type="Proteomes" id="UP001431963">
    <property type="component" value="Unassembled WGS sequence"/>
</dbReference>
<proteinExistence type="predicted"/>
<feature type="transmembrane region" description="Helical" evidence="6">
    <location>
        <begin position="78"/>
        <end position="97"/>
    </location>
</feature>
<evidence type="ECO:0000256" key="4">
    <source>
        <dbReference type="ARBA" id="ARBA00022989"/>
    </source>
</evidence>
<feature type="transmembrane region" description="Helical" evidence="6">
    <location>
        <begin position="103"/>
        <end position="124"/>
    </location>
</feature>
<dbReference type="Pfam" id="PF07690">
    <property type="entry name" value="MFS_1"/>
    <property type="match status" value="1"/>
</dbReference>
<dbReference type="EMBL" id="JBALHR010000001">
    <property type="protein sequence ID" value="MEH7826914.1"/>
    <property type="molecule type" value="Genomic_DNA"/>
</dbReference>
<evidence type="ECO:0000256" key="6">
    <source>
        <dbReference type="SAM" id="Phobius"/>
    </source>
</evidence>
<keyword evidence="9" id="KW-1185">Reference proteome</keyword>
<sequence length="400" mass="41705">MTRKALGQGEFIAMTAMLFAVIAFSIDAMLPALPEIATELTPATPNRAQLIVTSFVLGMGLGTFVAGPLSDALGRKTVILGGIGLYTIAALIAAVAPTLETVLAARVLQGIGAAGPRVVSLAMVRDLYKGREMARVVSFAMMIFTLVPAIAPLMGSVVISAFGWRAIFGAFIVFAALAGLWLGLRQPETLPRESRRRLQPAVLWAALCEVLAHPVVRSAIMVQTLCFACLFGTLSATQPIFDETFGRADSFPLWFALIAVLSGSASLINAALVVRLGMRLLVTATLLAQIGLSLGFALILPLTDLASPLSFGLYIGWTVGVFMMAGLTLGNLNALALEPMGHIAGMAASVCGAIATVAAVALAIPLGLAFDGTPVPLAYGISALSLIGALLMRWMPGRQN</sequence>
<comment type="subcellular location">
    <subcellularLocation>
        <location evidence="1">Membrane</location>
        <topology evidence="1">Multi-pass membrane protein</topology>
    </subcellularLocation>
</comment>
<dbReference type="InterPro" id="IPR011701">
    <property type="entry name" value="MFS"/>
</dbReference>
<feature type="transmembrane region" description="Helical" evidence="6">
    <location>
        <begin position="48"/>
        <end position="66"/>
    </location>
</feature>
<feature type="transmembrane region" description="Helical" evidence="6">
    <location>
        <begin position="347"/>
        <end position="370"/>
    </location>
</feature>
<keyword evidence="2" id="KW-0813">Transport</keyword>
<dbReference type="PANTHER" id="PTHR23502">
    <property type="entry name" value="MAJOR FACILITATOR SUPERFAMILY"/>
    <property type="match status" value="1"/>
</dbReference>
<reference evidence="8" key="1">
    <citation type="submission" date="2024-02" db="EMBL/GenBank/DDBJ databases">
        <title>Genome sequences of strain Gemmobacter sp. JM10B15.</title>
        <authorList>
            <person name="Zhang M."/>
        </authorList>
    </citation>
    <scope>NUCLEOTIDE SEQUENCE</scope>
    <source>
        <strain evidence="8">JM10B15</strain>
    </source>
</reference>
<feature type="transmembrane region" description="Helical" evidence="6">
    <location>
        <begin position="376"/>
        <end position="395"/>
    </location>
</feature>
<dbReference type="InterPro" id="IPR005829">
    <property type="entry name" value="Sugar_transporter_CS"/>
</dbReference>
<dbReference type="Gene3D" id="1.20.1720.10">
    <property type="entry name" value="Multidrug resistance protein D"/>
    <property type="match status" value="1"/>
</dbReference>
<feature type="transmembrane region" description="Helical" evidence="6">
    <location>
        <begin position="12"/>
        <end position="33"/>
    </location>
</feature>
<dbReference type="PANTHER" id="PTHR23502:SF132">
    <property type="entry name" value="POLYAMINE TRANSPORTER 2-RELATED"/>
    <property type="match status" value="1"/>
</dbReference>
<accession>A0ABU8BS40</accession>
<organism evidence="8 9">
    <name type="scientific">Gemmobacter denitrificans</name>
    <dbReference type="NCBI Taxonomy" id="3123040"/>
    <lineage>
        <taxon>Bacteria</taxon>
        <taxon>Pseudomonadati</taxon>
        <taxon>Pseudomonadota</taxon>
        <taxon>Alphaproteobacteria</taxon>
        <taxon>Rhodobacterales</taxon>
        <taxon>Paracoccaceae</taxon>
        <taxon>Gemmobacter</taxon>
    </lineage>
</organism>
<evidence type="ECO:0000256" key="5">
    <source>
        <dbReference type="ARBA" id="ARBA00023136"/>
    </source>
</evidence>
<evidence type="ECO:0000256" key="1">
    <source>
        <dbReference type="ARBA" id="ARBA00004141"/>
    </source>
</evidence>
<feature type="transmembrane region" description="Helical" evidence="6">
    <location>
        <begin position="280"/>
        <end position="302"/>
    </location>
</feature>
<evidence type="ECO:0000256" key="3">
    <source>
        <dbReference type="ARBA" id="ARBA00022692"/>
    </source>
</evidence>
<dbReference type="CDD" id="cd17320">
    <property type="entry name" value="MFS_MdfA_MDR_like"/>
    <property type="match status" value="1"/>
</dbReference>
<name>A0ABU8BS40_9RHOB</name>
<evidence type="ECO:0000259" key="7">
    <source>
        <dbReference type="PROSITE" id="PS50850"/>
    </source>
</evidence>
<feature type="domain" description="Major facilitator superfamily (MFS) profile" evidence="7">
    <location>
        <begin position="11"/>
        <end position="400"/>
    </location>
</feature>
<feature type="transmembrane region" description="Helical" evidence="6">
    <location>
        <begin position="202"/>
        <end position="233"/>
    </location>
</feature>